<feature type="region of interest" description="Disordered" evidence="1">
    <location>
        <begin position="1"/>
        <end position="39"/>
    </location>
</feature>
<evidence type="ECO:0000313" key="3">
    <source>
        <dbReference type="Proteomes" id="UP000315783"/>
    </source>
</evidence>
<organism evidence="2 3">
    <name type="scientific">Cordyceps javanica</name>
    <dbReference type="NCBI Taxonomy" id="43265"/>
    <lineage>
        <taxon>Eukaryota</taxon>
        <taxon>Fungi</taxon>
        <taxon>Dikarya</taxon>
        <taxon>Ascomycota</taxon>
        <taxon>Pezizomycotina</taxon>
        <taxon>Sordariomycetes</taxon>
        <taxon>Hypocreomycetidae</taxon>
        <taxon>Hypocreales</taxon>
        <taxon>Cordycipitaceae</taxon>
        <taxon>Cordyceps</taxon>
    </lineage>
</organism>
<sequence length="135" mass="14858">MSQSIQRSEPLPSSSASQSPPRSSLTPSSPPPPLVTRRARSDLAASASLPYYACTNWLCSFAVVMFTPGLLRHQPLGASISSSRWSTWWWPSPLPTSFVRRRPERHLEEIDLIFAKAHNRGQVTVPDCTADAKAA</sequence>
<dbReference type="OrthoDB" id="4320745at2759"/>
<reference evidence="2 3" key="1">
    <citation type="journal article" date="2019" name="Appl. Microbiol. Biotechnol.">
        <title>Genome sequence of Isaria javanica and comparative genome analysis insights into family S53 peptidase evolution in fungal entomopathogens.</title>
        <authorList>
            <person name="Lin R."/>
            <person name="Zhang X."/>
            <person name="Xin B."/>
            <person name="Zou M."/>
            <person name="Gao Y."/>
            <person name="Qin F."/>
            <person name="Hu Q."/>
            <person name="Xie B."/>
            <person name="Cheng X."/>
        </authorList>
    </citation>
    <scope>NUCLEOTIDE SEQUENCE [LARGE SCALE GENOMIC DNA]</scope>
    <source>
        <strain evidence="2 3">IJ1G</strain>
    </source>
</reference>
<protein>
    <submittedName>
        <fullName evidence="2">Uncharacterized protein</fullName>
    </submittedName>
</protein>
<evidence type="ECO:0000313" key="2">
    <source>
        <dbReference type="EMBL" id="TQV90711.1"/>
    </source>
</evidence>
<comment type="caution">
    <text evidence="2">The sequence shown here is derived from an EMBL/GenBank/DDBJ whole genome shotgun (WGS) entry which is preliminary data.</text>
</comment>
<accession>A0A545UMM4</accession>
<evidence type="ECO:0000256" key="1">
    <source>
        <dbReference type="SAM" id="MobiDB-lite"/>
    </source>
</evidence>
<name>A0A545UMM4_9HYPO</name>
<proteinExistence type="predicted"/>
<keyword evidence="3" id="KW-1185">Reference proteome</keyword>
<dbReference type="EMBL" id="SPUK01000024">
    <property type="protein sequence ID" value="TQV90711.1"/>
    <property type="molecule type" value="Genomic_DNA"/>
</dbReference>
<dbReference type="AlphaFoldDB" id="A0A545UMM4"/>
<feature type="compositionally biased region" description="Low complexity" evidence="1">
    <location>
        <begin position="8"/>
        <end position="27"/>
    </location>
</feature>
<dbReference type="Proteomes" id="UP000315783">
    <property type="component" value="Unassembled WGS sequence"/>
</dbReference>
<gene>
    <name evidence="2" type="ORF">IF1G_10663</name>
</gene>